<feature type="transmembrane region" description="Helical" evidence="2">
    <location>
        <begin position="126"/>
        <end position="147"/>
    </location>
</feature>
<name>A0A8E2JJ43_9PEZI</name>
<feature type="compositionally biased region" description="Basic and acidic residues" evidence="1">
    <location>
        <begin position="163"/>
        <end position="173"/>
    </location>
</feature>
<accession>A0A8E2JJ43</accession>
<reference evidence="3 4" key="1">
    <citation type="journal article" date="2016" name="Nat. Commun.">
        <title>Ectomycorrhizal ecology is imprinted in the genome of the dominant symbiotic fungus Cenococcum geophilum.</title>
        <authorList>
            <consortium name="DOE Joint Genome Institute"/>
            <person name="Peter M."/>
            <person name="Kohler A."/>
            <person name="Ohm R.A."/>
            <person name="Kuo A."/>
            <person name="Krutzmann J."/>
            <person name="Morin E."/>
            <person name="Arend M."/>
            <person name="Barry K.W."/>
            <person name="Binder M."/>
            <person name="Choi C."/>
            <person name="Clum A."/>
            <person name="Copeland A."/>
            <person name="Grisel N."/>
            <person name="Haridas S."/>
            <person name="Kipfer T."/>
            <person name="LaButti K."/>
            <person name="Lindquist E."/>
            <person name="Lipzen A."/>
            <person name="Maire R."/>
            <person name="Meier B."/>
            <person name="Mihaltcheva S."/>
            <person name="Molinier V."/>
            <person name="Murat C."/>
            <person name="Poggeler S."/>
            <person name="Quandt C.A."/>
            <person name="Sperisen C."/>
            <person name="Tritt A."/>
            <person name="Tisserant E."/>
            <person name="Crous P.W."/>
            <person name="Henrissat B."/>
            <person name="Nehls U."/>
            <person name="Egli S."/>
            <person name="Spatafora J.W."/>
            <person name="Grigoriev I.V."/>
            <person name="Martin F.M."/>
        </authorList>
    </citation>
    <scope>NUCLEOTIDE SEQUENCE [LARGE SCALE GENOMIC DNA]</scope>
    <source>
        <strain evidence="3 4">CBS 459.81</strain>
    </source>
</reference>
<organism evidence="3 4">
    <name type="scientific">Lepidopterella palustris CBS 459.81</name>
    <dbReference type="NCBI Taxonomy" id="1314670"/>
    <lineage>
        <taxon>Eukaryota</taxon>
        <taxon>Fungi</taxon>
        <taxon>Dikarya</taxon>
        <taxon>Ascomycota</taxon>
        <taxon>Pezizomycotina</taxon>
        <taxon>Dothideomycetes</taxon>
        <taxon>Pleosporomycetidae</taxon>
        <taxon>Mytilinidiales</taxon>
        <taxon>Argynnaceae</taxon>
        <taxon>Lepidopterella</taxon>
    </lineage>
</organism>
<keyword evidence="2" id="KW-1133">Transmembrane helix</keyword>
<keyword evidence="2" id="KW-0472">Membrane</keyword>
<feature type="transmembrane region" description="Helical" evidence="2">
    <location>
        <begin position="52"/>
        <end position="76"/>
    </location>
</feature>
<feature type="transmembrane region" description="Helical" evidence="2">
    <location>
        <begin position="15"/>
        <end position="32"/>
    </location>
</feature>
<dbReference type="OrthoDB" id="3927781at2759"/>
<keyword evidence="4" id="KW-1185">Reference proteome</keyword>
<feature type="transmembrane region" description="Helical" evidence="2">
    <location>
        <begin position="82"/>
        <end position="105"/>
    </location>
</feature>
<protein>
    <recommendedName>
        <fullName evidence="5">MARVEL domain-containing protein</fullName>
    </recommendedName>
</protein>
<evidence type="ECO:0000256" key="2">
    <source>
        <dbReference type="SAM" id="Phobius"/>
    </source>
</evidence>
<evidence type="ECO:0000256" key="1">
    <source>
        <dbReference type="SAM" id="MobiDB-lite"/>
    </source>
</evidence>
<feature type="region of interest" description="Disordered" evidence="1">
    <location>
        <begin position="163"/>
        <end position="183"/>
    </location>
</feature>
<sequence length="211" mass="23643">MQVGDKRNTTRKAQIFWGLIAAALALFCLVWFRHSNLKLHFIVPVARPYLDLARTGWVIAVASAAATFGITLFLPFEMSEMAFLALALSWALSFIFMVTAEVLIVKKDRLCPVYQQCINKKDPGLICSYVATVTSLLQFLFLGAAFFQVRAFKTDLARRRESSTEKATTEKCKRPGSSRPKSGIAKFLNADTFSNIWTAGIKPLHGFRDRP</sequence>
<gene>
    <name evidence="3" type="ORF">K432DRAFT_154722</name>
</gene>
<evidence type="ECO:0000313" key="4">
    <source>
        <dbReference type="Proteomes" id="UP000250266"/>
    </source>
</evidence>
<dbReference type="Proteomes" id="UP000250266">
    <property type="component" value="Unassembled WGS sequence"/>
</dbReference>
<evidence type="ECO:0008006" key="5">
    <source>
        <dbReference type="Google" id="ProtNLM"/>
    </source>
</evidence>
<dbReference type="AlphaFoldDB" id="A0A8E2JJ43"/>
<keyword evidence="2" id="KW-0812">Transmembrane</keyword>
<dbReference type="EMBL" id="KV744848">
    <property type="protein sequence ID" value="OCK83959.1"/>
    <property type="molecule type" value="Genomic_DNA"/>
</dbReference>
<proteinExistence type="predicted"/>
<evidence type="ECO:0000313" key="3">
    <source>
        <dbReference type="EMBL" id="OCK83959.1"/>
    </source>
</evidence>